<dbReference type="InterPro" id="IPR000276">
    <property type="entry name" value="GPCR_Rhodpsn"/>
</dbReference>
<evidence type="ECO:0000313" key="14">
    <source>
        <dbReference type="Proteomes" id="UP001634394"/>
    </source>
</evidence>
<dbReference type="InterPro" id="IPR017452">
    <property type="entry name" value="GPCR_Rhodpsn_7TM"/>
</dbReference>
<keyword evidence="14" id="KW-1185">Reference proteome</keyword>
<keyword evidence="3 9" id="KW-0812">Transmembrane</keyword>
<evidence type="ECO:0000256" key="8">
    <source>
        <dbReference type="ARBA" id="ARBA00023224"/>
    </source>
</evidence>
<dbReference type="EMBL" id="JBJQND010000001">
    <property type="protein sequence ID" value="KAL3892205.1"/>
    <property type="molecule type" value="Genomic_DNA"/>
</dbReference>
<feature type="transmembrane region" description="Helical" evidence="11">
    <location>
        <begin position="423"/>
        <end position="441"/>
    </location>
</feature>
<name>A0ABD3Y158_SINWO</name>
<evidence type="ECO:0000256" key="1">
    <source>
        <dbReference type="ARBA" id="ARBA00004651"/>
    </source>
</evidence>
<dbReference type="PROSITE" id="PS50262">
    <property type="entry name" value="G_PROTEIN_RECEP_F1_2"/>
    <property type="match status" value="1"/>
</dbReference>
<dbReference type="Proteomes" id="UP001634394">
    <property type="component" value="Unassembled WGS sequence"/>
</dbReference>
<evidence type="ECO:0000256" key="3">
    <source>
        <dbReference type="ARBA" id="ARBA00022692"/>
    </source>
</evidence>
<keyword evidence="4 11" id="KW-1133">Transmembrane helix</keyword>
<dbReference type="AlphaFoldDB" id="A0ABD3Y158"/>
<protein>
    <recommendedName>
        <fullName evidence="12">G-protein coupled receptors family 1 profile domain-containing protein</fullName>
    </recommendedName>
</protein>
<accession>A0ABD3Y158</accession>
<evidence type="ECO:0000256" key="9">
    <source>
        <dbReference type="RuleBase" id="RU000688"/>
    </source>
</evidence>
<organism evidence="13 14">
    <name type="scientific">Sinanodonta woodiana</name>
    <name type="common">Chinese pond mussel</name>
    <name type="synonym">Anodonta woodiana</name>
    <dbReference type="NCBI Taxonomy" id="1069815"/>
    <lineage>
        <taxon>Eukaryota</taxon>
        <taxon>Metazoa</taxon>
        <taxon>Spiralia</taxon>
        <taxon>Lophotrochozoa</taxon>
        <taxon>Mollusca</taxon>
        <taxon>Bivalvia</taxon>
        <taxon>Autobranchia</taxon>
        <taxon>Heteroconchia</taxon>
        <taxon>Palaeoheterodonta</taxon>
        <taxon>Unionida</taxon>
        <taxon>Unionoidea</taxon>
        <taxon>Unionidae</taxon>
        <taxon>Unioninae</taxon>
        <taxon>Sinanodonta</taxon>
    </lineage>
</organism>
<dbReference type="GO" id="GO:0005886">
    <property type="term" value="C:plasma membrane"/>
    <property type="evidence" value="ECO:0007669"/>
    <property type="project" value="UniProtKB-SubCell"/>
</dbReference>
<keyword evidence="7 9" id="KW-0675">Receptor</keyword>
<comment type="subcellular location">
    <subcellularLocation>
        <location evidence="1">Cell membrane</location>
        <topology evidence="1">Multi-pass membrane protein</topology>
    </subcellularLocation>
</comment>
<feature type="transmembrane region" description="Helical" evidence="11">
    <location>
        <begin position="383"/>
        <end position="403"/>
    </location>
</feature>
<feature type="transmembrane region" description="Helical" evidence="11">
    <location>
        <begin position="131"/>
        <end position="152"/>
    </location>
</feature>
<reference evidence="13 14" key="1">
    <citation type="submission" date="2024-11" db="EMBL/GenBank/DDBJ databases">
        <title>Chromosome-level genome assembly of the freshwater bivalve Anodonta woodiana.</title>
        <authorList>
            <person name="Chen X."/>
        </authorList>
    </citation>
    <scope>NUCLEOTIDE SEQUENCE [LARGE SCALE GENOMIC DNA]</scope>
    <source>
        <strain evidence="13">MN2024</strain>
        <tissue evidence="13">Gills</tissue>
    </source>
</reference>
<keyword evidence="5 9" id="KW-0297">G-protein coupled receptor</keyword>
<dbReference type="Pfam" id="PF00001">
    <property type="entry name" value="7tm_1"/>
    <property type="match status" value="1"/>
</dbReference>
<dbReference type="PRINTS" id="PR00237">
    <property type="entry name" value="GPCRRHODOPSN"/>
</dbReference>
<feature type="domain" description="G-protein coupled receptors family 1 profile" evidence="12">
    <location>
        <begin position="67"/>
        <end position="438"/>
    </location>
</feature>
<sequence>MTSATIMSTTENQMSSSVGSENSTNESSQIPFIDSGLMCQQMNSKLLQISIYPLILTFVYMIVGIIGNSFAIYIYGFRWKKTKTRLFVLFLAMMDMVNCAFNMPVEAAILLKPATFDNDILCKISRTVTFLVNNTSTLTLIGIAVDRFLLVYRPLRNLTLSHQYVKYVCAASLFLGAALAWPAAIYYGTYSIKYPLPNNINSTSNCKTCLVSDAYLHSVAWQLGFPITLLTLLIVIFVILSVLYILIGRKISIATSSRQPSSPTIAMMIKPLVGKNSKRQSCQKDFNESEILEPEISPKTKISFRSSDEAKLVTDSGNRQNVSTLAANGLSSKTPNSSERLLSKSSFRESIINRGDESGRPLSRRFSKVFNNATRKNTIMMRMVTIAFMASFTPFLVLVIIRVCDPKLLQTLNDSSKIAYHVFLRSYFLNSVVNPFIYGFMNKEFRVKVKLTLRKIFSIHTICKRG</sequence>
<feature type="transmembrane region" description="Helical" evidence="11">
    <location>
        <begin position="87"/>
        <end position="111"/>
    </location>
</feature>
<comment type="similarity">
    <text evidence="9">Belongs to the G-protein coupled receptor 1 family.</text>
</comment>
<feature type="transmembrane region" description="Helical" evidence="11">
    <location>
        <begin position="223"/>
        <end position="247"/>
    </location>
</feature>
<proteinExistence type="inferred from homology"/>
<evidence type="ECO:0000256" key="10">
    <source>
        <dbReference type="SAM" id="MobiDB-lite"/>
    </source>
</evidence>
<keyword evidence="8 9" id="KW-0807">Transducer</keyword>
<evidence type="ECO:0000256" key="5">
    <source>
        <dbReference type="ARBA" id="ARBA00023040"/>
    </source>
</evidence>
<feature type="transmembrane region" description="Helical" evidence="11">
    <location>
        <begin position="51"/>
        <end position="75"/>
    </location>
</feature>
<comment type="caution">
    <text evidence="13">The sequence shown here is derived from an EMBL/GenBank/DDBJ whole genome shotgun (WGS) entry which is preliminary data.</text>
</comment>
<keyword evidence="2" id="KW-1003">Cell membrane</keyword>
<evidence type="ECO:0000259" key="12">
    <source>
        <dbReference type="PROSITE" id="PS50262"/>
    </source>
</evidence>
<gene>
    <name evidence="13" type="ORF">ACJMK2_004437</name>
</gene>
<dbReference type="CDD" id="cd00637">
    <property type="entry name" value="7tm_classA_rhodopsin-like"/>
    <property type="match status" value="1"/>
</dbReference>
<keyword evidence="6 11" id="KW-0472">Membrane</keyword>
<dbReference type="Gene3D" id="1.20.1070.10">
    <property type="entry name" value="Rhodopsin 7-helix transmembrane proteins"/>
    <property type="match status" value="1"/>
</dbReference>
<dbReference type="PROSITE" id="PS00237">
    <property type="entry name" value="G_PROTEIN_RECEP_F1_1"/>
    <property type="match status" value="1"/>
</dbReference>
<feature type="transmembrane region" description="Helical" evidence="11">
    <location>
        <begin position="164"/>
        <end position="187"/>
    </location>
</feature>
<evidence type="ECO:0000256" key="11">
    <source>
        <dbReference type="SAM" id="Phobius"/>
    </source>
</evidence>
<dbReference type="SMART" id="SM01381">
    <property type="entry name" value="7TM_GPCR_Srsx"/>
    <property type="match status" value="1"/>
</dbReference>
<dbReference type="PANTHER" id="PTHR24230">
    <property type="entry name" value="G-PROTEIN COUPLED RECEPTOR"/>
    <property type="match status" value="1"/>
</dbReference>
<evidence type="ECO:0000256" key="4">
    <source>
        <dbReference type="ARBA" id="ARBA00022989"/>
    </source>
</evidence>
<dbReference type="GO" id="GO:0004930">
    <property type="term" value="F:G protein-coupled receptor activity"/>
    <property type="evidence" value="ECO:0007669"/>
    <property type="project" value="UniProtKB-KW"/>
</dbReference>
<evidence type="ECO:0000256" key="2">
    <source>
        <dbReference type="ARBA" id="ARBA00022475"/>
    </source>
</evidence>
<evidence type="ECO:0000313" key="13">
    <source>
        <dbReference type="EMBL" id="KAL3892205.1"/>
    </source>
</evidence>
<feature type="region of interest" description="Disordered" evidence="10">
    <location>
        <begin position="1"/>
        <end position="27"/>
    </location>
</feature>
<evidence type="ECO:0000256" key="6">
    <source>
        <dbReference type="ARBA" id="ARBA00023136"/>
    </source>
</evidence>
<evidence type="ECO:0000256" key="7">
    <source>
        <dbReference type="ARBA" id="ARBA00023170"/>
    </source>
</evidence>
<dbReference type="SUPFAM" id="SSF81321">
    <property type="entry name" value="Family A G protein-coupled receptor-like"/>
    <property type="match status" value="1"/>
</dbReference>